<keyword evidence="1" id="KW-0812">Transmembrane</keyword>
<reference evidence="2" key="1">
    <citation type="submission" date="2025-08" db="UniProtKB">
        <authorList>
            <consortium name="Ensembl"/>
        </authorList>
    </citation>
    <scope>IDENTIFICATION</scope>
</reference>
<dbReference type="Pfam" id="PF15683">
    <property type="entry name" value="TDRP"/>
    <property type="match status" value="1"/>
</dbReference>
<dbReference type="InterPro" id="IPR031399">
    <property type="entry name" value="TDRP"/>
</dbReference>
<dbReference type="AlphaFoldDB" id="A0A8C1IIL0"/>
<keyword evidence="1" id="KW-0472">Membrane</keyword>
<keyword evidence="1" id="KW-1133">Transmembrane helix</keyword>
<accession>A0A8C1IIL0</accession>
<dbReference type="Ensembl" id="ENSCCRT00010019699.1">
    <property type="protein sequence ID" value="ENSCCRP00010018093.1"/>
    <property type="gene ID" value="ENSCCRG00010007705.1"/>
</dbReference>
<dbReference type="GO" id="GO:0007283">
    <property type="term" value="P:spermatogenesis"/>
    <property type="evidence" value="ECO:0007669"/>
    <property type="project" value="InterPro"/>
</dbReference>
<dbReference type="Proteomes" id="UP000694427">
    <property type="component" value="Unplaced"/>
</dbReference>
<evidence type="ECO:0000256" key="1">
    <source>
        <dbReference type="SAM" id="Phobius"/>
    </source>
</evidence>
<protein>
    <submittedName>
        <fullName evidence="2">Uncharacterized protein</fullName>
    </submittedName>
</protein>
<dbReference type="GO" id="GO:0005634">
    <property type="term" value="C:nucleus"/>
    <property type="evidence" value="ECO:0007669"/>
    <property type="project" value="TreeGrafter"/>
</dbReference>
<dbReference type="PANTHER" id="PTHR35663:SF1">
    <property type="entry name" value="TESTIS DEVELOPMENT-RELATED PROTEIN"/>
    <property type="match status" value="1"/>
</dbReference>
<dbReference type="PANTHER" id="PTHR35663">
    <property type="entry name" value="TESTIS DEVELOPMENT-RELATED PROTEIN-RELATED"/>
    <property type="match status" value="1"/>
</dbReference>
<evidence type="ECO:0000313" key="2">
    <source>
        <dbReference type="Ensembl" id="ENSCCRP00010018093.1"/>
    </source>
</evidence>
<name>A0A8C1IIL0_CYPCA</name>
<reference evidence="2" key="2">
    <citation type="submission" date="2025-09" db="UniProtKB">
        <authorList>
            <consortium name="Ensembl"/>
        </authorList>
    </citation>
    <scope>IDENTIFICATION</scope>
</reference>
<organism evidence="2 3">
    <name type="scientific">Cyprinus carpio</name>
    <name type="common">Common carp</name>
    <dbReference type="NCBI Taxonomy" id="7962"/>
    <lineage>
        <taxon>Eukaryota</taxon>
        <taxon>Metazoa</taxon>
        <taxon>Chordata</taxon>
        <taxon>Craniata</taxon>
        <taxon>Vertebrata</taxon>
        <taxon>Euteleostomi</taxon>
        <taxon>Actinopterygii</taxon>
        <taxon>Neopterygii</taxon>
        <taxon>Teleostei</taxon>
        <taxon>Ostariophysi</taxon>
        <taxon>Cypriniformes</taxon>
        <taxon>Cyprinidae</taxon>
        <taxon>Cyprininae</taxon>
        <taxon>Cyprinus</taxon>
    </lineage>
</organism>
<keyword evidence="3" id="KW-1185">Reference proteome</keyword>
<evidence type="ECO:0000313" key="3">
    <source>
        <dbReference type="Proteomes" id="UP000694427"/>
    </source>
</evidence>
<sequence>MVSSLCASSQASLHWMCLVGKFKTTFSKSFGLPQTHAIIMQAVPVVLIIFLTINHAASFSPRSAKKTWEDDKSKAHSEKDKAHCLWDSITMTMKQITPTRKIDKIEGWEPPHDSSPLSSPLSLSLPHSLGLPSWVGLGSEEDSSRYASLTESQTGGPAQWAARARDKLAAVRRRSPASLSESNWEGLK</sequence>
<feature type="transmembrane region" description="Helical" evidence="1">
    <location>
        <begin position="38"/>
        <end position="57"/>
    </location>
</feature>
<dbReference type="GO" id="GO:0005829">
    <property type="term" value="C:cytosol"/>
    <property type="evidence" value="ECO:0007669"/>
    <property type="project" value="TreeGrafter"/>
</dbReference>
<proteinExistence type="predicted"/>